<evidence type="ECO:0000313" key="15">
    <source>
        <dbReference type="EMBL" id="SUE34086.1"/>
    </source>
</evidence>
<dbReference type="InterPro" id="IPR024706">
    <property type="entry name" value="Peroxiredoxin_AhpC-typ"/>
</dbReference>
<sequence>MLKTGDKAPDFAAQDQDGKVVSLADVLAGGKSVILYFYPKDNTPGCTAEACSLRDGYSELSKKGFVVLGVSADSAASHAKFIEKHGLPFTLLVDADHRIAEAYGTWGEKKFMGRTYMGMIRTTFIIGTDGVIAQVFDKVKTKDHFGQILEWYESEKQ</sequence>
<keyword evidence="5" id="KW-0049">Antioxidant</keyword>
<evidence type="ECO:0000256" key="6">
    <source>
        <dbReference type="ARBA" id="ARBA00023002"/>
    </source>
</evidence>
<dbReference type="EMBL" id="UGVL01000001">
    <property type="protein sequence ID" value="SUE34086.1"/>
    <property type="molecule type" value="Genomic_DNA"/>
</dbReference>
<dbReference type="STRING" id="880526.GCA_000427365_02349"/>
<protein>
    <recommendedName>
        <fullName evidence="3">thioredoxin-dependent peroxiredoxin</fullName>
        <ecNumber evidence="3">1.11.1.24</ecNumber>
    </recommendedName>
    <alternativeName>
        <fullName evidence="9">Thioredoxin peroxidase</fullName>
    </alternativeName>
    <alternativeName>
        <fullName evidence="11">Thioredoxin-dependent peroxiredoxin Bcp</fullName>
    </alternativeName>
</protein>
<dbReference type="EC" id="1.11.1.24" evidence="3"/>
<dbReference type="PANTHER" id="PTHR42801:SF4">
    <property type="entry name" value="AHPC_TSA FAMILY PROTEIN"/>
    <property type="match status" value="1"/>
</dbReference>
<keyword evidence="6 15" id="KW-0560">Oxidoreductase</keyword>
<dbReference type="Gene3D" id="3.40.30.10">
    <property type="entry name" value="Glutaredoxin"/>
    <property type="match status" value="1"/>
</dbReference>
<evidence type="ECO:0000256" key="1">
    <source>
        <dbReference type="ARBA" id="ARBA00003330"/>
    </source>
</evidence>
<keyword evidence="7" id="KW-1015">Disulfide bond</keyword>
<dbReference type="NCBIfam" id="NF006960">
    <property type="entry name" value="PRK09437.1"/>
    <property type="match status" value="1"/>
</dbReference>
<comment type="catalytic activity">
    <reaction evidence="12">
        <text>a hydroperoxide + [thioredoxin]-dithiol = an alcohol + [thioredoxin]-disulfide + H2O</text>
        <dbReference type="Rhea" id="RHEA:62620"/>
        <dbReference type="Rhea" id="RHEA-COMP:10698"/>
        <dbReference type="Rhea" id="RHEA-COMP:10700"/>
        <dbReference type="ChEBI" id="CHEBI:15377"/>
        <dbReference type="ChEBI" id="CHEBI:29950"/>
        <dbReference type="ChEBI" id="CHEBI:30879"/>
        <dbReference type="ChEBI" id="CHEBI:35924"/>
        <dbReference type="ChEBI" id="CHEBI:50058"/>
        <dbReference type="EC" id="1.11.1.24"/>
    </reaction>
</comment>
<dbReference type="GO" id="GO:0045454">
    <property type="term" value="P:cell redox homeostasis"/>
    <property type="evidence" value="ECO:0007669"/>
    <property type="project" value="TreeGrafter"/>
</dbReference>
<evidence type="ECO:0000256" key="11">
    <source>
        <dbReference type="ARBA" id="ARBA00042639"/>
    </source>
</evidence>
<evidence type="ECO:0000256" key="12">
    <source>
        <dbReference type="ARBA" id="ARBA00049091"/>
    </source>
</evidence>
<feature type="active site" description="Cysteine sulfenic acid (-SOH) intermediate; for peroxidase activity" evidence="13">
    <location>
        <position position="46"/>
    </location>
</feature>
<accession>A0A379MRM7</accession>
<dbReference type="Proteomes" id="UP000255233">
    <property type="component" value="Unassembled WGS sequence"/>
</dbReference>
<proteinExistence type="inferred from homology"/>
<dbReference type="SUPFAM" id="SSF52833">
    <property type="entry name" value="Thioredoxin-like"/>
    <property type="match status" value="1"/>
</dbReference>
<comment type="subunit">
    <text evidence="2">Monomer.</text>
</comment>
<reference evidence="15 16" key="1">
    <citation type="submission" date="2018-06" db="EMBL/GenBank/DDBJ databases">
        <authorList>
            <consortium name="Pathogen Informatics"/>
            <person name="Doyle S."/>
        </authorList>
    </citation>
    <scope>NUCLEOTIDE SEQUENCE [LARGE SCALE GENOMIC DNA]</scope>
    <source>
        <strain evidence="15 16">NCTC11190</strain>
    </source>
</reference>
<dbReference type="Pfam" id="PF00578">
    <property type="entry name" value="AhpC-TSA"/>
    <property type="match status" value="1"/>
</dbReference>
<evidence type="ECO:0000313" key="16">
    <source>
        <dbReference type="Proteomes" id="UP000255233"/>
    </source>
</evidence>
<evidence type="ECO:0000256" key="4">
    <source>
        <dbReference type="ARBA" id="ARBA00022559"/>
    </source>
</evidence>
<dbReference type="PIRSF" id="PIRSF000239">
    <property type="entry name" value="AHPC"/>
    <property type="match status" value="1"/>
</dbReference>
<evidence type="ECO:0000256" key="7">
    <source>
        <dbReference type="ARBA" id="ARBA00023157"/>
    </source>
</evidence>
<keyword evidence="8" id="KW-0676">Redox-active center</keyword>
<dbReference type="CDD" id="cd03017">
    <property type="entry name" value="PRX_BCP"/>
    <property type="match status" value="1"/>
</dbReference>
<dbReference type="GO" id="GO:0005737">
    <property type="term" value="C:cytoplasm"/>
    <property type="evidence" value="ECO:0007669"/>
    <property type="project" value="TreeGrafter"/>
</dbReference>
<comment type="function">
    <text evidence="1">Thiol-specific peroxidase that catalyzes the reduction of hydrogen peroxide and organic hydroperoxides to water and alcohols, respectively. Plays a role in cell protection against oxidative stress by detoxifying peroxides and as sensor of hydrogen peroxide-mediated signaling events.</text>
</comment>
<gene>
    <name evidence="15" type="primary">bcp</name>
    <name evidence="15" type="ORF">NCTC11190_01303</name>
</gene>
<dbReference type="InterPro" id="IPR000866">
    <property type="entry name" value="AhpC/TSA"/>
</dbReference>
<dbReference type="GO" id="GO:0008379">
    <property type="term" value="F:thioredoxin peroxidase activity"/>
    <property type="evidence" value="ECO:0007669"/>
    <property type="project" value="TreeGrafter"/>
</dbReference>
<evidence type="ECO:0000256" key="2">
    <source>
        <dbReference type="ARBA" id="ARBA00011245"/>
    </source>
</evidence>
<dbReference type="GO" id="GO:0034599">
    <property type="term" value="P:cellular response to oxidative stress"/>
    <property type="evidence" value="ECO:0007669"/>
    <property type="project" value="TreeGrafter"/>
</dbReference>
<evidence type="ECO:0000256" key="3">
    <source>
        <dbReference type="ARBA" id="ARBA00013017"/>
    </source>
</evidence>
<dbReference type="InterPro" id="IPR013766">
    <property type="entry name" value="Thioredoxin_domain"/>
</dbReference>
<evidence type="ECO:0000256" key="10">
    <source>
        <dbReference type="ARBA" id="ARBA00038489"/>
    </source>
</evidence>
<dbReference type="FunFam" id="3.40.30.10:FF:000007">
    <property type="entry name" value="Thioredoxin-dependent thiol peroxidase"/>
    <property type="match status" value="1"/>
</dbReference>
<dbReference type="AlphaFoldDB" id="A0A379MRM7"/>
<organism evidence="15 16">
    <name type="scientific">Rikenella microfusus</name>
    <dbReference type="NCBI Taxonomy" id="28139"/>
    <lineage>
        <taxon>Bacteria</taxon>
        <taxon>Pseudomonadati</taxon>
        <taxon>Bacteroidota</taxon>
        <taxon>Bacteroidia</taxon>
        <taxon>Bacteroidales</taxon>
        <taxon>Rikenellaceae</taxon>
        <taxon>Rikenella</taxon>
    </lineage>
</organism>
<dbReference type="PROSITE" id="PS51352">
    <property type="entry name" value="THIOREDOXIN_2"/>
    <property type="match status" value="1"/>
</dbReference>
<dbReference type="InterPro" id="IPR050924">
    <property type="entry name" value="Peroxiredoxin_BCP/PrxQ"/>
</dbReference>
<dbReference type="RefSeq" id="WP_037291978.1">
    <property type="nucleotide sequence ID" value="NZ_CALVFX010000009.1"/>
</dbReference>
<name>A0A379MRM7_9BACT</name>
<dbReference type="OrthoDB" id="9812811at2"/>
<comment type="similarity">
    <text evidence="10">Belongs to the peroxiredoxin family. BCP/PrxQ subfamily.</text>
</comment>
<evidence type="ECO:0000259" key="14">
    <source>
        <dbReference type="PROSITE" id="PS51352"/>
    </source>
</evidence>
<dbReference type="PANTHER" id="PTHR42801">
    <property type="entry name" value="THIOREDOXIN-DEPENDENT PEROXIDE REDUCTASE"/>
    <property type="match status" value="1"/>
</dbReference>
<evidence type="ECO:0000256" key="13">
    <source>
        <dbReference type="PIRSR" id="PIRSR000239-1"/>
    </source>
</evidence>
<evidence type="ECO:0000256" key="8">
    <source>
        <dbReference type="ARBA" id="ARBA00023284"/>
    </source>
</evidence>
<evidence type="ECO:0000256" key="5">
    <source>
        <dbReference type="ARBA" id="ARBA00022862"/>
    </source>
</evidence>
<feature type="domain" description="Thioredoxin" evidence="14">
    <location>
        <begin position="2"/>
        <end position="157"/>
    </location>
</feature>
<evidence type="ECO:0000256" key="9">
    <source>
        <dbReference type="ARBA" id="ARBA00032824"/>
    </source>
</evidence>
<keyword evidence="16" id="KW-1185">Reference proteome</keyword>
<dbReference type="InterPro" id="IPR036249">
    <property type="entry name" value="Thioredoxin-like_sf"/>
</dbReference>
<keyword evidence="4 15" id="KW-0575">Peroxidase</keyword>